<evidence type="ECO:0000259" key="2">
    <source>
        <dbReference type="Pfam" id="PF12499"/>
    </source>
</evidence>
<protein>
    <recommendedName>
        <fullName evidence="2">Pherophorin domain-containing protein</fullName>
    </recommendedName>
</protein>
<organism evidence="3 4">
    <name type="scientific">Volvox africanus</name>
    <dbReference type="NCBI Taxonomy" id="51714"/>
    <lineage>
        <taxon>Eukaryota</taxon>
        <taxon>Viridiplantae</taxon>
        <taxon>Chlorophyta</taxon>
        <taxon>core chlorophytes</taxon>
        <taxon>Chlorophyceae</taxon>
        <taxon>CS clade</taxon>
        <taxon>Chlamydomonadales</taxon>
        <taxon>Volvocaceae</taxon>
        <taxon>Volvox</taxon>
    </lineage>
</organism>
<feature type="chain" id="PRO_5046422832" description="Pherophorin domain-containing protein" evidence="1">
    <location>
        <begin position="26"/>
        <end position="144"/>
    </location>
</feature>
<feature type="signal peptide" evidence="1">
    <location>
        <begin position="1"/>
        <end position="25"/>
    </location>
</feature>
<comment type="caution">
    <text evidence="3">The sequence shown here is derived from an EMBL/GenBank/DDBJ whole genome shotgun (WGS) entry which is preliminary data.</text>
</comment>
<keyword evidence="1" id="KW-0732">Signal</keyword>
<evidence type="ECO:0000313" key="4">
    <source>
        <dbReference type="Proteomes" id="UP001165090"/>
    </source>
</evidence>
<dbReference type="EMBL" id="BSDZ01000004">
    <property type="protein sequence ID" value="GLI59644.1"/>
    <property type="molecule type" value="Genomic_DNA"/>
</dbReference>
<proteinExistence type="predicted"/>
<dbReference type="Proteomes" id="UP001165090">
    <property type="component" value="Unassembled WGS sequence"/>
</dbReference>
<reference evidence="3 4" key="1">
    <citation type="journal article" date="2023" name="IScience">
        <title>Expanded male sex-determining region conserved during the evolution of homothallism in the green alga Volvox.</title>
        <authorList>
            <person name="Yamamoto K."/>
            <person name="Matsuzaki R."/>
            <person name="Mahakham W."/>
            <person name="Heman W."/>
            <person name="Sekimoto H."/>
            <person name="Kawachi M."/>
            <person name="Minakuchi Y."/>
            <person name="Toyoda A."/>
            <person name="Nozaki H."/>
        </authorList>
    </citation>
    <scope>NUCLEOTIDE SEQUENCE [LARGE SCALE GENOMIC DNA]</scope>
    <source>
        <strain evidence="3 4">NIES-4468</strain>
    </source>
</reference>
<feature type="domain" description="Pherophorin" evidence="2">
    <location>
        <begin position="53"/>
        <end position="122"/>
    </location>
</feature>
<evidence type="ECO:0000256" key="1">
    <source>
        <dbReference type="SAM" id="SignalP"/>
    </source>
</evidence>
<accession>A0ABQ5RQW8</accession>
<keyword evidence="4" id="KW-1185">Reference proteome</keyword>
<dbReference type="Pfam" id="PF12499">
    <property type="entry name" value="DUF3707"/>
    <property type="match status" value="1"/>
</dbReference>
<dbReference type="InterPro" id="IPR024616">
    <property type="entry name" value="Pherophorin"/>
</dbReference>
<name>A0ABQ5RQW8_9CHLO</name>
<gene>
    <name evidence="3" type="ORF">VaNZ11_001578</name>
</gene>
<sequence length="144" mass="15915">MDSVRPPRTARVCFLLLAWIAYADTEDADEARVKALQEAIARRGAGAAPFGRFPYCRCDTYDCSCNPYSITYTGSSPAPERRPGLTTTRHCFAVTYNGCKSKRACCKALRQRVYKLALPTSKSQATIQLPFVSCHPEQIDRGAA</sequence>
<evidence type="ECO:0000313" key="3">
    <source>
        <dbReference type="EMBL" id="GLI59644.1"/>
    </source>
</evidence>